<proteinExistence type="predicted"/>
<accession>T0LBN8</accession>
<protein>
    <submittedName>
        <fullName evidence="1">Uncharacterized protein</fullName>
    </submittedName>
</protein>
<organism evidence="1 2">
    <name type="scientific">Vairimorpha apis BRL 01</name>
    <dbReference type="NCBI Taxonomy" id="1037528"/>
    <lineage>
        <taxon>Eukaryota</taxon>
        <taxon>Fungi</taxon>
        <taxon>Fungi incertae sedis</taxon>
        <taxon>Microsporidia</taxon>
        <taxon>Nosematidae</taxon>
        <taxon>Vairimorpha</taxon>
    </lineage>
</organism>
<reference evidence="1 2" key="1">
    <citation type="journal article" date="2013" name="BMC Genomics">
        <title>Genome sequencing and comparative genomics of honey bee microsporidia, Nosema apis reveal novel insights into host-parasite interactions.</title>
        <authorList>
            <person name="Chen Yp."/>
            <person name="Pettis J.S."/>
            <person name="Zhao Y."/>
            <person name="Liu X."/>
            <person name="Tallon L.J."/>
            <person name="Sadzewicz L.D."/>
            <person name="Li R."/>
            <person name="Zheng H."/>
            <person name="Huang S."/>
            <person name="Zhang X."/>
            <person name="Hamilton M.C."/>
            <person name="Pernal S.F."/>
            <person name="Melathopoulos A.P."/>
            <person name="Yan X."/>
            <person name="Evans J.D."/>
        </authorList>
    </citation>
    <scope>NUCLEOTIDE SEQUENCE [LARGE SCALE GENOMIC DNA]</scope>
    <source>
        <strain evidence="1 2">BRL 01</strain>
    </source>
</reference>
<evidence type="ECO:0000313" key="2">
    <source>
        <dbReference type="Proteomes" id="UP000053780"/>
    </source>
</evidence>
<dbReference type="EMBL" id="KE647095">
    <property type="protein sequence ID" value="EQB61763.1"/>
    <property type="molecule type" value="Genomic_DNA"/>
</dbReference>
<keyword evidence="2" id="KW-1185">Reference proteome</keyword>
<sequence>MTTKDNIITYLQMLNNIEEELKNKNTIQKKESIVLHKNKERINIDANDLVVKNSHQDSENEINFSKKPKEHKPAYKTFKDIINNISLSEIFKIPELDFETTIKLLRIYSFMMNFCFNKIYGNLNVFNLLRQFKEQQYLSEIIGYVHGFLIENLLKEKKNIGFECLITNIKSVMDSISEDFPSDEIVNGNEIGMKSWKTKVRNLLFDMYKFSQNKTILTFFNVLIKKVHMKQKRLL</sequence>
<dbReference type="Proteomes" id="UP000053780">
    <property type="component" value="Unassembled WGS sequence"/>
</dbReference>
<dbReference type="OrthoDB" id="2195387at2759"/>
<dbReference type="HOGENOM" id="CLU_1180525_0_0_1"/>
<dbReference type="VEuPathDB" id="MicrosporidiaDB:NAPIS_ORF00663"/>
<dbReference type="AlphaFoldDB" id="T0LBN8"/>
<evidence type="ECO:0000313" key="1">
    <source>
        <dbReference type="EMBL" id="EQB61763.1"/>
    </source>
</evidence>
<gene>
    <name evidence="1" type="ORF">NAPIS_ORF00663</name>
</gene>
<name>T0LBN8_9MICR</name>